<dbReference type="PANTHER" id="PTHR21343:SF1">
    <property type="entry name" value="COBYRIC ACID SYNTHASE"/>
    <property type="match status" value="1"/>
</dbReference>
<dbReference type="InterPro" id="IPR047045">
    <property type="entry name" value="CobQ_N"/>
</dbReference>
<keyword evidence="8" id="KW-1185">Reference proteome</keyword>
<dbReference type="InterPro" id="IPR004459">
    <property type="entry name" value="CobQ_synth"/>
</dbReference>
<dbReference type="EMBL" id="FQUL01000017">
    <property type="protein sequence ID" value="SHE69575.1"/>
    <property type="molecule type" value="Genomic_DNA"/>
</dbReference>
<dbReference type="Pfam" id="PF01656">
    <property type="entry name" value="CbiA"/>
    <property type="match status" value="1"/>
</dbReference>
<comment type="similarity">
    <text evidence="4">Belongs to the CobB/CobQ family. CobQ subfamily.</text>
</comment>
<dbReference type="Gene3D" id="3.40.50.300">
    <property type="entry name" value="P-loop containing nucleotide triphosphate hydrolases"/>
    <property type="match status" value="1"/>
</dbReference>
<dbReference type="NCBIfam" id="TIGR00313">
    <property type="entry name" value="cobQ"/>
    <property type="match status" value="1"/>
</dbReference>
<evidence type="ECO:0000256" key="4">
    <source>
        <dbReference type="HAMAP-Rule" id="MF_00028"/>
    </source>
</evidence>
<dbReference type="NCBIfam" id="NF001989">
    <property type="entry name" value="PRK00784.1"/>
    <property type="match status" value="1"/>
</dbReference>
<feature type="domain" description="CobQ/CobB/MinD/ParA nucleotide binding" evidence="5">
    <location>
        <begin position="5"/>
        <end position="227"/>
    </location>
</feature>
<evidence type="ECO:0000256" key="1">
    <source>
        <dbReference type="ARBA" id="ARBA00004953"/>
    </source>
</evidence>
<proteinExistence type="inferred from homology"/>
<evidence type="ECO:0000259" key="5">
    <source>
        <dbReference type="Pfam" id="PF01656"/>
    </source>
</evidence>
<evidence type="ECO:0000313" key="7">
    <source>
        <dbReference type="EMBL" id="SHE69575.1"/>
    </source>
</evidence>
<evidence type="ECO:0000256" key="2">
    <source>
        <dbReference type="ARBA" id="ARBA00022573"/>
    </source>
</evidence>
<dbReference type="Pfam" id="PF07685">
    <property type="entry name" value="GATase_3"/>
    <property type="match status" value="1"/>
</dbReference>
<dbReference type="GO" id="GO:0003824">
    <property type="term" value="F:catalytic activity"/>
    <property type="evidence" value="ECO:0007669"/>
    <property type="project" value="InterPro"/>
</dbReference>
<dbReference type="PROSITE" id="PS51274">
    <property type="entry name" value="GATASE_COBBQ"/>
    <property type="match status" value="1"/>
</dbReference>
<dbReference type="PANTHER" id="PTHR21343">
    <property type="entry name" value="DETHIOBIOTIN SYNTHETASE"/>
    <property type="match status" value="1"/>
</dbReference>
<comment type="function">
    <text evidence="4">Catalyzes amidations at positions B, D, E, and G on adenosylcobyrinic A,C-diamide. NH(2) groups are provided by glutamine, and one molecule of ATP is hydrogenolyzed for each amidation.</text>
</comment>
<dbReference type="CDD" id="cd05389">
    <property type="entry name" value="CobQ_N"/>
    <property type="match status" value="1"/>
</dbReference>
<organism evidence="7 8">
    <name type="scientific">Ferrithrix thermotolerans DSM 19514</name>
    <dbReference type="NCBI Taxonomy" id="1121881"/>
    <lineage>
        <taxon>Bacteria</taxon>
        <taxon>Bacillati</taxon>
        <taxon>Actinomycetota</taxon>
        <taxon>Acidimicrobiia</taxon>
        <taxon>Acidimicrobiales</taxon>
        <taxon>Acidimicrobiaceae</taxon>
        <taxon>Ferrithrix</taxon>
    </lineage>
</organism>
<dbReference type="SUPFAM" id="SSF52540">
    <property type="entry name" value="P-loop containing nucleoside triphosphate hydrolases"/>
    <property type="match status" value="1"/>
</dbReference>
<dbReference type="CDD" id="cd01750">
    <property type="entry name" value="GATase1_CobQ"/>
    <property type="match status" value="1"/>
</dbReference>
<comment type="pathway">
    <text evidence="1 4">Cofactor biosynthesis; adenosylcobalamin biosynthesis.</text>
</comment>
<name>A0A1M4VL11_9ACTN</name>
<reference evidence="8" key="1">
    <citation type="submission" date="2016-11" db="EMBL/GenBank/DDBJ databases">
        <authorList>
            <person name="Varghese N."/>
            <person name="Submissions S."/>
        </authorList>
    </citation>
    <scope>NUCLEOTIDE SEQUENCE [LARGE SCALE GENOMIC DNA]</scope>
    <source>
        <strain evidence="8">DSM 19514</strain>
    </source>
</reference>
<protein>
    <recommendedName>
        <fullName evidence="4">Cobyric acid synthase</fullName>
    </recommendedName>
</protein>
<dbReference type="Proteomes" id="UP000184295">
    <property type="component" value="Unassembled WGS sequence"/>
</dbReference>
<dbReference type="InterPro" id="IPR002586">
    <property type="entry name" value="CobQ/CobB/MinD/ParA_Nub-bd_dom"/>
</dbReference>
<dbReference type="GO" id="GO:0015420">
    <property type="term" value="F:ABC-type vitamin B12 transporter activity"/>
    <property type="evidence" value="ECO:0007669"/>
    <property type="project" value="UniProtKB-UniRule"/>
</dbReference>
<dbReference type="GO" id="GO:0009236">
    <property type="term" value="P:cobalamin biosynthetic process"/>
    <property type="evidence" value="ECO:0007669"/>
    <property type="project" value="UniProtKB-UniRule"/>
</dbReference>
<accession>A0A1M4VL11</accession>
<sequence>MGRALIVTGTSSSAGKSTLVSALGRVLADQGVKVAPFKGQNMALNSMVTRSGHEIARAQYTQSLACRTEAVVEMNPVLLKPTSEHSSQVVVMGRPMYESSGVSYQLLKKQLRATVEEALEELLGRYDFVLLEGAGSPAEINLMSNDLVNLGLAKRFNIPSILVGDIERGGVFASIFGTLQILPPELSELIFGFVINKFRGQKELLKSGIVELEERLGVTSYGVLPYLALDLPEEDSLFSYRQKEVKRASSSRKRLRVSVLRFPYLSNASDFDPLILEDDLEVIFTDSPSDIKSSDLVVLPGSKCTVADLNWIRECALDDALSSAQRAGSVIFGVCGGFQMLGGEIKDGVESEFDSALGLCHLPITTTFQRDKVLRQIKGVCVANSLSDRLVSGYQIHMGIIDASGASPLFRVRSLSLGEGGEEFLEGAVSASFSVFGTTIHGIFECDGFRAGFLSLVAQRVSKSFTPSLRSYKDHLEESFDRLADVTSREIDVAGIFEQAKRWKPKESI</sequence>
<gene>
    <name evidence="4" type="primary">cobQ</name>
    <name evidence="7" type="ORF">SAMN02745225_01354</name>
</gene>
<dbReference type="InterPro" id="IPR033949">
    <property type="entry name" value="CobQ_GATase1"/>
</dbReference>
<dbReference type="InterPro" id="IPR029062">
    <property type="entry name" value="Class_I_gatase-like"/>
</dbReference>
<evidence type="ECO:0000313" key="8">
    <source>
        <dbReference type="Proteomes" id="UP000184295"/>
    </source>
</evidence>
<evidence type="ECO:0000256" key="3">
    <source>
        <dbReference type="ARBA" id="ARBA00022962"/>
    </source>
</evidence>
<dbReference type="HAMAP" id="MF_00028">
    <property type="entry name" value="CobQ"/>
    <property type="match status" value="1"/>
</dbReference>
<dbReference type="InterPro" id="IPR027417">
    <property type="entry name" value="P-loop_NTPase"/>
</dbReference>
<keyword evidence="2 4" id="KW-0169">Cobalamin biosynthesis</keyword>
<dbReference type="AlphaFoldDB" id="A0A1M4VL11"/>
<evidence type="ECO:0000259" key="6">
    <source>
        <dbReference type="Pfam" id="PF07685"/>
    </source>
</evidence>
<feature type="domain" description="CobB/CobQ-like glutamine amidotransferase" evidence="6">
    <location>
        <begin position="256"/>
        <end position="446"/>
    </location>
</feature>
<dbReference type="UniPathway" id="UPA00148"/>
<keyword evidence="3 4" id="KW-0315">Glutamine amidotransferase</keyword>
<dbReference type="SUPFAM" id="SSF52317">
    <property type="entry name" value="Class I glutamine amidotransferase-like"/>
    <property type="match status" value="1"/>
</dbReference>
<feature type="active site" evidence="4">
    <location>
        <position position="441"/>
    </location>
</feature>
<dbReference type="STRING" id="1121881.SAMN02745225_01354"/>
<feature type="active site" description="Nucleophile" evidence="4">
    <location>
        <position position="335"/>
    </location>
</feature>
<dbReference type="Gene3D" id="3.40.50.880">
    <property type="match status" value="1"/>
</dbReference>
<dbReference type="InterPro" id="IPR011698">
    <property type="entry name" value="GATase_3"/>
</dbReference>